<evidence type="ECO:0000256" key="4">
    <source>
        <dbReference type="ARBA" id="ARBA00022777"/>
    </source>
</evidence>
<feature type="coiled-coil region" evidence="6">
    <location>
        <begin position="30"/>
        <end position="64"/>
    </location>
</feature>
<accession>A0A2L2X979</accession>
<name>A0A2L2X979_9FIRM</name>
<keyword evidence="5" id="KW-0902">Two-component regulatory system</keyword>
<gene>
    <name evidence="8" type="ORF">DCCM_0778</name>
</gene>
<dbReference type="PROSITE" id="PS50109">
    <property type="entry name" value="HIS_KIN"/>
    <property type="match status" value="1"/>
</dbReference>
<dbReference type="AlphaFoldDB" id="A0A2L2X979"/>
<dbReference type="GO" id="GO:0046983">
    <property type="term" value="F:protein dimerization activity"/>
    <property type="evidence" value="ECO:0007669"/>
    <property type="project" value="InterPro"/>
</dbReference>
<dbReference type="EMBL" id="BFAV01000042">
    <property type="protein sequence ID" value="GBF32582.1"/>
    <property type="molecule type" value="Genomic_DNA"/>
</dbReference>
<keyword evidence="6" id="KW-0175">Coiled coil</keyword>
<dbReference type="Gene3D" id="1.20.5.1930">
    <property type="match status" value="1"/>
</dbReference>
<evidence type="ECO:0000256" key="1">
    <source>
        <dbReference type="ARBA" id="ARBA00000085"/>
    </source>
</evidence>
<dbReference type="OrthoDB" id="9781904at2"/>
<evidence type="ECO:0000256" key="2">
    <source>
        <dbReference type="ARBA" id="ARBA00012438"/>
    </source>
</evidence>
<dbReference type="InterPro" id="IPR008595">
    <property type="entry name" value="DegS"/>
</dbReference>
<dbReference type="PANTHER" id="PTHR24421">
    <property type="entry name" value="NITRATE/NITRITE SENSOR PROTEIN NARX-RELATED"/>
    <property type="match status" value="1"/>
</dbReference>
<evidence type="ECO:0000313" key="8">
    <source>
        <dbReference type="EMBL" id="GBF32582.1"/>
    </source>
</evidence>
<dbReference type="InterPro" id="IPR036890">
    <property type="entry name" value="HATPase_C_sf"/>
</dbReference>
<comment type="catalytic activity">
    <reaction evidence="1">
        <text>ATP + protein L-histidine = ADP + protein N-phospho-L-histidine.</text>
        <dbReference type="EC" id="2.7.13.3"/>
    </reaction>
</comment>
<evidence type="ECO:0000256" key="5">
    <source>
        <dbReference type="ARBA" id="ARBA00023012"/>
    </source>
</evidence>
<evidence type="ECO:0000259" key="7">
    <source>
        <dbReference type="PROSITE" id="PS50109"/>
    </source>
</evidence>
<dbReference type="Pfam" id="PF07730">
    <property type="entry name" value="HisKA_3"/>
    <property type="match status" value="1"/>
</dbReference>
<dbReference type="InterPro" id="IPR011712">
    <property type="entry name" value="Sig_transdc_His_kin_sub3_dim/P"/>
</dbReference>
<dbReference type="CDD" id="cd16917">
    <property type="entry name" value="HATPase_UhpB-NarQ-NarX-like"/>
    <property type="match status" value="1"/>
</dbReference>
<dbReference type="InterPro" id="IPR016381">
    <property type="entry name" value="Sig_transdc_His_kinase_DegS"/>
</dbReference>
<evidence type="ECO:0000256" key="6">
    <source>
        <dbReference type="SAM" id="Coils"/>
    </source>
</evidence>
<keyword evidence="3" id="KW-0808">Transferase</keyword>
<dbReference type="GO" id="GO:0016020">
    <property type="term" value="C:membrane"/>
    <property type="evidence" value="ECO:0007669"/>
    <property type="project" value="InterPro"/>
</dbReference>
<dbReference type="Pfam" id="PF02518">
    <property type="entry name" value="HATPase_c"/>
    <property type="match status" value="1"/>
</dbReference>
<dbReference type="GO" id="GO:0000155">
    <property type="term" value="F:phosphorelay sensor kinase activity"/>
    <property type="evidence" value="ECO:0007669"/>
    <property type="project" value="InterPro"/>
</dbReference>
<evidence type="ECO:0000313" key="9">
    <source>
        <dbReference type="Proteomes" id="UP000239549"/>
    </source>
</evidence>
<protein>
    <recommendedName>
        <fullName evidence="2">histidine kinase</fullName>
        <ecNumber evidence="2">2.7.13.3</ecNumber>
    </recommendedName>
</protein>
<dbReference type="EC" id="2.7.13.3" evidence="2"/>
<keyword evidence="9" id="KW-1185">Reference proteome</keyword>
<proteinExistence type="predicted"/>
<feature type="domain" description="Histidine kinase" evidence="7">
    <location>
        <begin position="188"/>
        <end position="379"/>
    </location>
</feature>
<dbReference type="Proteomes" id="UP000239549">
    <property type="component" value="Unassembled WGS sequence"/>
</dbReference>
<dbReference type="SUPFAM" id="SSF55874">
    <property type="entry name" value="ATPase domain of HSP90 chaperone/DNA topoisomerase II/histidine kinase"/>
    <property type="match status" value="1"/>
</dbReference>
<dbReference type="PANTHER" id="PTHR24421:SF55">
    <property type="entry name" value="SENSOR HISTIDINE KINASE YDFH"/>
    <property type="match status" value="1"/>
</dbReference>
<dbReference type="Gene3D" id="3.30.565.10">
    <property type="entry name" value="Histidine kinase-like ATPase, C-terminal domain"/>
    <property type="match status" value="1"/>
</dbReference>
<dbReference type="InterPro" id="IPR005467">
    <property type="entry name" value="His_kinase_dom"/>
</dbReference>
<dbReference type="SMART" id="SM00387">
    <property type="entry name" value="HATPase_c"/>
    <property type="match status" value="1"/>
</dbReference>
<evidence type="ECO:0000256" key="3">
    <source>
        <dbReference type="ARBA" id="ARBA00022679"/>
    </source>
</evidence>
<organism evidence="8 9">
    <name type="scientific">Desulfocucumis palustris</name>
    <dbReference type="NCBI Taxonomy" id="1898651"/>
    <lineage>
        <taxon>Bacteria</taxon>
        <taxon>Bacillati</taxon>
        <taxon>Bacillota</taxon>
        <taxon>Clostridia</taxon>
        <taxon>Eubacteriales</taxon>
        <taxon>Desulfocucumaceae</taxon>
        <taxon>Desulfocucumis</taxon>
    </lineage>
</organism>
<sequence>MPSEASILDKVVKDTISAIETGKRQIYDIAEHTMAEYNRLKNELAEVKKEVVDLIDEVDNLALLERKARVRLAEVSKNFHLYTEADIKKAYEDVQDKKLRLMDLKGREKLLRYKRDNLELSLRRIKDMLDKAEKLASHLAAVTNYLNSDLANITSRFLELEQLQNLGVNIIRAQEEERRKVARDIHDGPAQLLANIVMRAEFCLKLMEIDHNKVKEELTALQQMVRQSLQDVRKIIFDLRPMVLDDLGLIPAIRRYFEEFTAEAGLTAELVTTGDNRRFATTIEVALFRVFQECLSNIRKHAAATQLLVKIEVLHNKVNMSVKDNGAGFNPKNVMADKKSEGYGLIGMRERIQILKGEFSVTSVPKKGTSIHISVPLED</sequence>
<dbReference type="Pfam" id="PF05384">
    <property type="entry name" value="DegS"/>
    <property type="match status" value="1"/>
</dbReference>
<dbReference type="PIRSF" id="PIRSF003169">
    <property type="entry name" value="STHK_DegS"/>
    <property type="match status" value="1"/>
</dbReference>
<keyword evidence="4 8" id="KW-0418">Kinase</keyword>
<dbReference type="InterPro" id="IPR050482">
    <property type="entry name" value="Sensor_HK_TwoCompSys"/>
</dbReference>
<comment type="caution">
    <text evidence="8">The sequence shown here is derived from an EMBL/GenBank/DDBJ whole genome shotgun (WGS) entry which is preliminary data.</text>
</comment>
<reference evidence="9" key="1">
    <citation type="submission" date="2018-02" db="EMBL/GenBank/DDBJ databases">
        <title>Genome sequence of Desulfocucumis palustris strain NAW-5.</title>
        <authorList>
            <person name="Watanabe M."/>
            <person name="Kojima H."/>
            <person name="Fukui M."/>
        </authorList>
    </citation>
    <scope>NUCLEOTIDE SEQUENCE [LARGE SCALE GENOMIC DNA]</scope>
    <source>
        <strain evidence="9">NAW-5</strain>
    </source>
</reference>
<dbReference type="RefSeq" id="WP_104371085.1">
    <property type="nucleotide sequence ID" value="NZ_BFAV01000042.1"/>
</dbReference>
<dbReference type="InterPro" id="IPR003594">
    <property type="entry name" value="HATPase_dom"/>
</dbReference>